<keyword evidence="2" id="KW-1133">Transmembrane helix</keyword>
<feature type="region of interest" description="Disordered" evidence="1">
    <location>
        <begin position="1"/>
        <end position="21"/>
    </location>
</feature>
<dbReference type="Proteomes" id="UP000006514">
    <property type="component" value="Unassembled WGS sequence"/>
</dbReference>
<dbReference type="SUPFAM" id="SSF103473">
    <property type="entry name" value="MFS general substrate transporter"/>
    <property type="match status" value="1"/>
</dbReference>
<evidence type="ECO:0000256" key="2">
    <source>
        <dbReference type="SAM" id="Phobius"/>
    </source>
</evidence>
<reference evidence="4" key="1">
    <citation type="journal article" date="2012" name="Science">
        <title>The Paleozoic origin of enzymatic lignin decomposition reconstructed from 31 fungal genomes.</title>
        <authorList>
            <person name="Floudas D."/>
            <person name="Binder M."/>
            <person name="Riley R."/>
            <person name="Barry K."/>
            <person name="Blanchette R.A."/>
            <person name="Henrissat B."/>
            <person name="Martinez A.T."/>
            <person name="Otillar R."/>
            <person name="Spatafora J.W."/>
            <person name="Yadav J.S."/>
            <person name="Aerts A."/>
            <person name="Benoit I."/>
            <person name="Boyd A."/>
            <person name="Carlson A."/>
            <person name="Copeland A."/>
            <person name="Coutinho P.M."/>
            <person name="de Vries R.P."/>
            <person name="Ferreira P."/>
            <person name="Findley K."/>
            <person name="Foster B."/>
            <person name="Gaskell J."/>
            <person name="Glotzer D."/>
            <person name="Gorecki P."/>
            <person name="Heitman J."/>
            <person name="Hesse C."/>
            <person name="Hori C."/>
            <person name="Igarashi K."/>
            <person name="Jurgens J.A."/>
            <person name="Kallen N."/>
            <person name="Kersten P."/>
            <person name="Kohler A."/>
            <person name="Kuees U."/>
            <person name="Kumar T.K.A."/>
            <person name="Kuo A."/>
            <person name="LaButti K."/>
            <person name="Larrondo L.F."/>
            <person name="Lindquist E."/>
            <person name="Ling A."/>
            <person name="Lombard V."/>
            <person name="Lucas S."/>
            <person name="Lundell T."/>
            <person name="Martin R."/>
            <person name="McLaughlin D.J."/>
            <person name="Morgenstern I."/>
            <person name="Morin E."/>
            <person name="Murat C."/>
            <person name="Nagy L.G."/>
            <person name="Nolan M."/>
            <person name="Ohm R.A."/>
            <person name="Patyshakuliyeva A."/>
            <person name="Rokas A."/>
            <person name="Ruiz-Duenas F.J."/>
            <person name="Sabat G."/>
            <person name="Salamov A."/>
            <person name="Samejima M."/>
            <person name="Schmutz J."/>
            <person name="Slot J.C."/>
            <person name="St John F."/>
            <person name="Stenlid J."/>
            <person name="Sun H."/>
            <person name="Sun S."/>
            <person name="Syed K."/>
            <person name="Tsang A."/>
            <person name="Wiebenga A."/>
            <person name="Young D."/>
            <person name="Pisabarro A."/>
            <person name="Eastwood D.C."/>
            <person name="Martin F."/>
            <person name="Cullen D."/>
            <person name="Grigoriev I.V."/>
            <person name="Hibbett D.S."/>
        </authorList>
    </citation>
    <scope>NUCLEOTIDE SEQUENCE [LARGE SCALE GENOMIC DNA]</scope>
    <source>
        <strain evidence="4">TFB10046</strain>
    </source>
</reference>
<proteinExistence type="predicted"/>
<name>J0D3R2_AURST</name>
<keyword evidence="4" id="KW-1185">Reference proteome</keyword>
<dbReference type="EMBL" id="JH688296">
    <property type="protein sequence ID" value="EJD33327.1"/>
    <property type="molecule type" value="Genomic_DNA"/>
</dbReference>
<accession>J0D3R2</accession>
<dbReference type="KEGG" id="adl:AURDEDRAFT_77065"/>
<feature type="transmembrane region" description="Helical" evidence="2">
    <location>
        <begin position="129"/>
        <end position="149"/>
    </location>
</feature>
<evidence type="ECO:0000313" key="4">
    <source>
        <dbReference type="Proteomes" id="UP000006514"/>
    </source>
</evidence>
<protein>
    <recommendedName>
        <fullName evidence="5">Major facilitator superfamily (MFS) profile domain-containing protein</fullName>
    </recommendedName>
</protein>
<organism evidence="3 4">
    <name type="scientific">Auricularia subglabra (strain TFB-10046 / SS5)</name>
    <name type="common">White-rot fungus</name>
    <name type="synonym">Auricularia delicata (strain TFB10046)</name>
    <dbReference type="NCBI Taxonomy" id="717982"/>
    <lineage>
        <taxon>Eukaryota</taxon>
        <taxon>Fungi</taxon>
        <taxon>Dikarya</taxon>
        <taxon>Basidiomycota</taxon>
        <taxon>Agaricomycotina</taxon>
        <taxon>Agaricomycetes</taxon>
        <taxon>Auriculariales</taxon>
        <taxon>Auriculariaceae</taxon>
        <taxon>Auricularia</taxon>
    </lineage>
</organism>
<dbReference type="InParanoid" id="J0D3R2"/>
<dbReference type="AlphaFoldDB" id="J0D3R2"/>
<sequence length="203" mass="21561">MTSGSQAERAAESEAGASLSAGSAEETRLALRPGHVRAPIFAYEAYAPQLGAQLHITHTQLNLIGAYICPRLISGGSNADDVVFARPRRQQYAAHRWCLVSTLTAPRTVGVYTSGPFWGKIVDSRGPRILFTSALFLLSGGYFGIRAFYDGVFDFLSPDGISWFAMALLVLFAICSGLGGNAGLTAAVNATAKSFPDTLVRIA</sequence>
<keyword evidence="2" id="KW-0472">Membrane</keyword>
<evidence type="ECO:0000313" key="3">
    <source>
        <dbReference type="EMBL" id="EJD33327.1"/>
    </source>
</evidence>
<keyword evidence="2" id="KW-0812">Transmembrane</keyword>
<dbReference type="InterPro" id="IPR036259">
    <property type="entry name" value="MFS_trans_sf"/>
</dbReference>
<dbReference type="OrthoDB" id="410267at2759"/>
<gene>
    <name evidence="3" type="ORF">AURDEDRAFT_77065</name>
</gene>
<evidence type="ECO:0000256" key="1">
    <source>
        <dbReference type="SAM" id="MobiDB-lite"/>
    </source>
</evidence>
<evidence type="ECO:0008006" key="5">
    <source>
        <dbReference type="Google" id="ProtNLM"/>
    </source>
</evidence>
<feature type="transmembrane region" description="Helical" evidence="2">
    <location>
        <begin position="161"/>
        <end position="184"/>
    </location>
</feature>